<evidence type="ECO:0000313" key="2">
    <source>
        <dbReference type="Proteomes" id="UP000003697"/>
    </source>
</evidence>
<accession>A0ABP2KM64</accession>
<proteinExistence type="predicted"/>
<sequence length="85" mass="9657">MRESKDLCNSLAGEDNSLGMIALAPATCAFFKLRGPATEAVWECFHYAKKHFVMTDQPTVEVYPSGNRQAEDYEMEIWIPIKEEV</sequence>
<protein>
    <recommendedName>
        <fullName evidence="3">GyrI-like small molecule binding domain-containing protein</fullName>
    </recommendedName>
</protein>
<organism evidence="1 2">
    <name type="scientific">Streptococcus vestibularis ATCC 49124</name>
    <dbReference type="NCBI Taxonomy" id="889206"/>
    <lineage>
        <taxon>Bacteria</taxon>
        <taxon>Bacillati</taxon>
        <taxon>Bacillota</taxon>
        <taxon>Bacilli</taxon>
        <taxon>Lactobacillales</taxon>
        <taxon>Streptococcaceae</taxon>
        <taxon>Streptococcus</taxon>
    </lineage>
</organism>
<keyword evidence="2" id="KW-1185">Reference proteome</keyword>
<evidence type="ECO:0008006" key="3">
    <source>
        <dbReference type="Google" id="ProtNLM"/>
    </source>
</evidence>
<dbReference type="Gene3D" id="3.20.80.10">
    <property type="entry name" value="Regulatory factor, effector binding domain"/>
    <property type="match status" value="1"/>
</dbReference>
<dbReference type="InterPro" id="IPR011256">
    <property type="entry name" value="Reg_factor_effector_dom_sf"/>
</dbReference>
<dbReference type="Proteomes" id="UP000003697">
    <property type="component" value="Unassembled WGS sequence"/>
</dbReference>
<dbReference type="RefSeq" id="WP_003096520.1">
    <property type="nucleotide sequence ID" value="NZ_GL831112.1"/>
</dbReference>
<name>A0ABP2KM64_STRVE</name>
<evidence type="ECO:0000313" key="1">
    <source>
        <dbReference type="EMBL" id="EFX96556.1"/>
    </source>
</evidence>
<comment type="caution">
    <text evidence="1">The sequence shown here is derived from an EMBL/GenBank/DDBJ whole genome shotgun (WGS) entry which is preliminary data.</text>
</comment>
<gene>
    <name evidence="1" type="ORF">HMPREF9425_0532</name>
</gene>
<dbReference type="SUPFAM" id="SSF55136">
    <property type="entry name" value="Probable bacterial effector-binding domain"/>
    <property type="match status" value="1"/>
</dbReference>
<reference evidence="1 2" key="1">
    <citation type="submission" date="2011-01" db="EMBL/GenBank/DDBJ databases">
        <authorList>
            <person name="Muzny D."/>
            <person name="Qin X."/>
            <person name="Buhay C."/>
            <person name="Dugan-Rocha S."/>
            <person name="Ding Y."/>
            <person name="Chen G."/>
            <person name="Hawes A."/>
            <person name="Holder M."/>
            <person name="Jhangiani S."/>
            <person name="Johnson A."/>
            <person name="Khan Z."/>
            <person name="Li Z."/>
            <person name="Liu W."/>
            <person name="Liu X."/>
            <person name="Perez L."/>
            <person name="Shen H."/>
            <person name="Wang Q."/>
            <person name="Watt J."/>
            <person name="Xi L."/>
            <person name="Xin Y."/>
            <person name="Zhou J."/>
            <person name="Deng J."/>
            <person name="Jiang H."/>
            <person name="Liu Y."/>
            <person name="Qu J."/>
            <person name="Song X.-Z."/>
            <person name="Zhang L."/>
            <person name="Villasana D."/>
            <person name="Johnson A."/>
            <person name="Liu J."/>
            <person name="Liyanage D."/>
            <person name="Lorensuhewa L."/>
            <person name="Robinson T."/>
            <person name="Song A."/>
            <person name="Song B.-B."/>
            <person name="Dinh H."/>
            <person name="Thornton R."/>
            <person name="Coyle M."/>
            <person name="Francisco L."/>
            <person name="Jackson L."/>
            <person name="Javaid M."/>
            <person name="Korchina V."/>
            <person name="Kovar C."/>
            <person name="Mata R."/>
            <person name="Mathew T."/>
            <person name="Ngo R."/>
            <person name="Nguyen L."/>
            <person name="Nguyen N."/>
            <person name="Okwuonu G."/>
            <person name="Ongeri F."/>
            <person name="Pham C."/>
            <person name="Simmons D."/>
            <person name="Wilczek-Boney K."/>
            <person name="Hale W."/>
            <person name="Jakkamsetti A."/>
            <person name="Pham P."/>
            <person name="Ruth R."/>
            <person name="San Lucas F."/>
            <person name="Warren J."/>
            <person name="Zhang J."/>
            <person name="Zhao Z."/>
            <person name="Zhou C."/>
            <person name="Zhu D."/>
            <person name="Lee S."/>
            <person name="Bess C."/>
            <person name="Blankenburg K."/>
            <person name="Forbes L."/>
            <person name="Fu Q."/>
            <person name="Gubbala S."/>
            <person name="Hirani K."/>
            <person name="Jayaseelan J.C."/>
            <person name="Lara F."/>
            <person name="Munidasa M."/>
            <person name="Palculict T."/>
            <person name="Patil S."/>
            <person name="Pu L.-L."/>
            <person name="Saada N."/>
            <person name="Tang L."/>
            <person name="Weissenberger G."/>
            <person name="Zhu Y."/>
            <person name="Hemphill L."/>
            <person name="Shang Y."/>
            <person name="Youmans B."/>
            <person name="Ayvaz T."/>
            <person name="Ross M."/>
            <person name="Santibanez J."/>
            <person name="Aqrawi P."/>
            <person name="Gross S."/>
            <person name="Joshi V."/>
            <person name="Fowler G."/>
            <person name="Nazareth L."/>
            <person name="Reid J."/>
            <person name="Worley K."/>
            <person name="Petrosino J."/>
            <person name="Highlander S."/>
            <person name="Gibbs R."/>
        </authorList>
    </citation>
    <scope>NUCLEOTIDE SEQUENCE [LARGE SCALE GENOMIC DNA]</scope>
    <source>
        <strain evidence="1 2">ATCC 49124</strain>
    </source>
</reference>
<dbReference type="EMBL" id="AEVI01000020">
    <property type="protein sequence ID" value="EFX96556.1"/>
    <property type="molecule type" value="Genomic_DNA"/>
</dbReference>